<feature type="transmembrane region" description="Helical" evidence="1">
    <location>
        <begin position="86"/>
        <end position="106"/>
    </location>
</feature>
<keyword evidence="3" id="KW-1185">Reference proteome</keyword>
<evidence type="ECO:0000313" key="3">
    <source>
        <dbReference type="Proteomes" id="UP000054166"/>
    </source>
</evidence>
<proteinExistence type="predicted"/>
<reference evidence="2 3" key="1">
    <citation type="submission" date="2014-04" db="EMBL/GenBank/DDBJ databases">
        <authorList>
            <consortium name="DOE Joint Genome Institute"/>
            <person name="Kuo A."/>
            <person name="Tarkka M."/>
            <person name="Buscot F."/>
            <person name="Kohler A."/>
            <person name="Nagy L.G."/>
            <person name="Floudas D."/>
            <person name="Copeland A."/>
            <person name="Barry K.W."/>
            <person name="Cichocki N."/>
            <person name="Veneault-Fourrey C."/>
            <person name="LaButti K."/>
            <person name="Lindquist E.A."/>
            <person name="Lipzen A."/>
            <person name="Lundell T."/>
            <person name="Morin E."/>
            <person name="Murat C."/>
            <person name="Sun H."/>
            <person name="Tunlid A."/>
            <person name="Henrissat B."/>
            <person name="Grigoriev I.V."/>
            <person name="Hibbett D.S."/>
            <person name="Martin F."/>
            <person name="Nordberg H.P."/>
            <person name="Cantor M.N."/>
            <person name="Hua S.X."/>
        </authorList>
    </citation>
    <scope>NUCLEOTIDE SEQUENCE [LARGE SCALE GENOMIC DNA]</scope>
    <source>
        <strain evidence="2 3">F 1598</strain>
    </source>
</reference>
<protein>
    <submittedName>
        <fullName evidence="2">Uncharacterized protein</fullName>
    </submittedName>
</protein>
<feature type="transmembrane region" description="Helical" evidence="1">
    <location>
        <begin position="50"/>
        <end position="74"/>
    </location>
</feature>
<dbReference type="EMBL" id="KN832993">
    <property type="protein sequence ID" value="KIM82838.1"/>
    <property type="molecule type" value="Genomic_DNA"/>
</dbReference>
<keyword evidence="1" id="KW-1133">Transmembrane helix</keyword>
<name>A0A0C3B963_PILCF</name>
<sequence length="112" mass="12613">MSIGHSLGCVVMGFNGQVDDQLSKLEHASIFTSAMNREVTEIGRALELHYIMLLLSVLCFYLSVLVFTAYSIYASVFVTKSFTVRYLFYVVATGGLIIIMGIILRWNRQFMA</sequence>
<dbReference type="AlphaFoldDB" id="A0A0C3B963"/>
<accession>A0A0C3B963</accession>
<dbReference type="OrthoDB" id="10534507at2759"/>
<gene>
    <name evidence="2" type="ORF">PILCRDRAFT_458307</name>
</gene>
<keyword evidence="1" id="KW-0472">Membrane</keyword>
<organism evidence="2 3">
    <name type="scientific">Piloderma croceum (strain F 1598)</name>
    <dbReference type="NCBI Taxonomy" id="765440"/>
    <lineage>
        <taxon>Eukaryota</taxon>
        <taxon>Fungi</taxon>
        <taxon>Dikarya</taxon>
        <taxon>Basidiomycota</taxon>
        <taxon>Agaricomycotina</taxon>
        <taxon>Agaricomycetes</taxon>
        <taxon>Agaricomycetidae</taxon>
        <taxon>Atheliales</taxon>
        <taxon>Atheliaceae</taxon>
        <taxon>Piloderma</taxon>
    </lineage>
</organism>
<reference evidence="3" key="2">
    <citation type="submission" date="2015-01" db="EMBL/GenBank/DDBJ databases">
        <title>Evolutionary Origins and Diversification of the Mycorrhizal Mutualists.</title>
        <authorList>
            <consortium name="DOE Joint Genome Institute"/>
            <consortium name="Mycorrhizal Genomics Consortium"/>
            <person name="Kohler A."/>
            <person name="Kuo A."/>
            <person name="Nagy L.G."/>
            <person name="Floudas D."/>
            <person name="Copeland A."/>
            <person name="Barry K.W."/>
            <person name="Cichocki N."/>
            <person name="Veneault-Fourrey C."/>
            <person name="LaButti K."/>
            <person name="Lindquist E.A."/>
            <person name="Lipzen A."/>
            <person name="Lundell T."/>
            <person name="Morin E."/>
            <person name="Murat C."/>
            <person name="Riley R."/>
            <person name="Ohm R."/>
            <person name="Sun H."/>
            <person name="Tunlid A."/>
            <person name="Henrissat B."/>
            <person name="Grigoriev I.V."/>
            <person name="Hibbett D.S."/>
            <person name="Martin F."/>
        </authorList>
    </citation>
    <scope>NUCLEOTIDE SEQUENCE [LARGE SCALE GENOMIC DNA]</scope>
    <source>
        <strain evidence="3">F 1598</strain>
    </source>
</reference>
<dbReference type="HOGENOM" id="CLU_2146811_0_0_1"/>
<dbReference type="Proteomes" id="UP000054166">
    <property type="component" value="Unassembled WGS sequence"/>
</dbReference>
<dbReference type="InParanoid" id="A0A0C3B963"/>
<evidence type="ECO:0000256" key="1">
    <source>
        <dbReference type="SAM" id="Phobius"/>
    </source>
</evidence>
<keyword evidence="1" id="KW-0812">Transmembrane</keyword>
<evidence type="ECO:0000313" key="2">
    <source>
        <dbReference type="EMBL" id="KIM82838.1"/>
    </source>
</evidence>